<dbReference type="EMBL" id="LS483426">
    <property type="protein sequence ID" value="SQH25488.1"/>
    <property type="molecule type" value="Genomic_DNA"/>
</dbReference>
<dbReference type="PROSITE" id="PS51257">
    <property type="entry name" value="PROKAR_LIPOPROTEIN"/>
    <property type="match status" value="1"/>
</dbReference>
<name>A0AAX2J560_KINKI</name>
<proteinExistence type="predicted"/>
<dbReference type="AlphaFoldDB" id="A0AAX2J560"/>
<evidence type="ECO:0000313" key="2">
    <source>
        <dbReference type="Proteomes" id="UP000248598"/>
    </source>
</evidence>
<accession>A0AAX2J560</accession>
<reference evidence="1 2" key="1">
    <citation type="submission" date="2018-06" db="EMBL/GenBank/DDBJ databases">
        <authorList>
            <consortium name="Pathogen Informatics"/>
            <person name="Doyle S."/>
        </authorList>
    </citation>
    <scope>NUCLEOTIDE SEQUENCE [LARGE SCALE GENOMIC DNA]</scope>
    <source>
        <strain evidence="1 2">NCTC10529</strain>
    </source>
</reference>
<organism evidence="1 2">
    <name type="scientific">Kingella kingae</name>
    <dbReference type="NCBI Taxonomy" id="504"/>
    <lineage>
        <taxon>Bacteria</taxon>
        <taxon>Pseudomonadati</taxon>
        <taxon>Pseudomonadota</taxon>
        <taxon>Betaproteobacteria</taxon>
        <taxon>Neisseriales</taxon>
        <taxon>Neisseriaceae</taxon>
        <taxon>Kingella</taxon>
    </lineage>
</organism>
<gene>
    <name evidence="1" type="ORF">NCTC10529_01688</name>
</gene>
<sequence length="214" mass="24218">MKKWLVPSLAAALLAACSSDQISKSDVQDALEHSAKNSVCVPFRLNVEHRAPNEDVAQSQLGMPEVRLLKRLDNGKRANPKAVEQMDILVNAGIYEEAKGERIGEGDHAIRYLVYRLTDKGRESFSLSPHGAWLCIGKQRVEKIHYFTEPTPANGITISQVSYQAEIQTERWARKLLRDNPHYAGLEQSLNKKITLVKTNEGWRDVRELRRGPY</sequence>
<dbReference type="Proteomes" id="UP000248598">
    <property type="component" value="Chromosome 1"/>
</dbReference>
<dbReference type="GeneID" id="93262962"/>
<evidence type="ECO:0008006" key="3">
    <source>
        <dbReference type="Google" id="ProtNLM"/>
    </source>
</evidence>
<dbReference type="RefSeq" id="WP_003786485.1">
    <property type="nucleotide sequence ID" value="NZ_CP045141.1"/>
</dbReference>
<protein>
    <recommendedName>
        <fullName evidence="3">Lipoprotein</fullName>
    </recommendedName>
</protein>
<evidence type="ECO:0000313" key="1">
    <source>
        <dbReference type="EMBL" id="SQH25488.1"/>
    </source>
</evidence>